<evidence type="ECO:0000313" key="10">
    <source>
        <dbReference type="EMBL" id="KAH0959082.1"/>
    </source>
</evidence>
<dbReference type="OrthoDB" id="10264505at2759"/>
<dbReference type="GO" id="GO:0003756">
    <property type="term" value="F:protein disulfide isomerase activity"/>
    <property type="evidence" value="ECO:0007669"/>
    <property type="project" value="UniProtKB-EC"/>
</dbReference>
<dbReference type="PROSITE" id="PS51352">
    <property type="entry name" value="THIOREDOXIN_2"/>
    <property type="match status" value="1"/>
</dbReference>
<gene>
    <name evidence="10" type="ORF">HRG_09543</name>
</gene>
<dbReference type="Pfam" id="PF00085">
    <property type="entry name" value="Thioredoxin"/>
    <property type="match status" value="1"/>
</dbReference>
<evidence type="ECO:0000256" key="1">
    <source>
        <dbReference type="ARBA" id="ARBA00001182"/>
    </source>
</evidence>
<dbReference type="PANTHER" id="PTHR45815:SF3">
    <property type="entry name" value="PROTEIN DISULFIDE-ISOMERASE A6"/>
    <property type="match status" value="1"/>
</dbReference>
<dbReference type="InterPro" id="IPR057305">
    <property type="entry name" value="Thioredox_PDIA6_C"/>
</dbReference>
<keyword evidence="5" id="KW-0413">Isomerase</keyword>
<dbReference type="PROSITE" id="PS00194">
    <property type="entry name" value="THIOREDOXIN_1"/>
    <property type="match status" value="1"/>
</dbReference>
<evidence type="ECO:0000256" key="3">
    <source>
        <dbReference type="ARBA" id="ARBA00012723"/>
    </source>
</evidence>
<reference evidence="10" key="1">
    <citation type="submission" date="2021-09" db="EMBL/GenBank/DDBJ databases">
        <title>A high-quality genome of the endoparasitic fungus Hirsutella rhossiliensis with a comparison of Hirsutella genomes reveals transposable elements contributing to genome size variation.</title>
        <authorList>
            <person name="Lin R."/>
            <person name="Jiao Y."/>
            <person name="Sun X."/>
            <person name="Ling J."/>
            <person name="Xie B."/>
            <person name="Cheng X."/>
        </authorList>
    </citation>
    <scope>NUCLEOTIDE SEQUENCE</scope>
    <source>
        <strain evidence="10">HR02</strain>
    </source>
</reference>
<feature type="compositionally biased region" description="Basic and acidic residues" evidence="7">
    <location>
        <begin position="468"/>
        <end position="477"/>
    </location>
</feature>
<accession>A0A9P8MTT5</accession>
<dbReference type="GO" id="GO:0015035">
    <property type="term" value="F:protein-disulfide reductase activity"/>
    <property type="evidence" value="ECO:0007669"/>
    <property type="project" value="TreeGrafter"/>
</dbReference>
<evidence type="ECO:0000256" key="5">
    <source>
        <dbReference type="ARBA" id="ARBA00023235"/>
    </source>
</evidence>
<dbReference type="SUPFAM" id="SSF52833">
    <property type="entry name" value="Thioredoxin-like"/>
    <property type="match status" value="2"/>
</dbReference>
<name>A0A9P8MTT5_9HYPO</name>
<evidence type="ECO:0000313" key="11">
    <source>
        <dbReference type="Proteomes" id="UP000824596"/>
    </source>
</evidence>
<dbReference type="GeneID" id="68358672"/>
<dbReference type="GO" id="GO:0034976">
    <property type="term" value="P:response to endoplasmic reticulum stress"/>
    <property type="evidence" value="ECO:0007669"/>
    <property type="project" value="TreeGrafter"/>
</dbReference>
<feature type="compositionally biased region" description="Low complexity" evidence="7">
    <location>
        <begin position="282"/>
        <end position="295"/>
    </location>
</feature>
<evidence type="ECO:0000256" key="6">
    <source>
        <dbReference type="ARBA" id="ARBA00023284"/>
    </source>
</evidence>
<dbReference type="CDD" id="cd02981">
    <property type="entry name" value="PDI_b_family"/>
    <property type="match status" value="1"/>
</dbReference>
<dbReference type="Proteomes" id="UP000824596">
    <property type="component" value="Unassembled WGS sequence"/>
</dbReference>
<sequence>MHQSAALVAALTAILAALPAAQAGLYTKNSGVLQLDARSYSRLIAKSNYTSIVEFYAPWCGHCQNLKPAYEKAAKNLEGLAKVAAVDCDEEANKQFCGSMGVQGFPTLKIVRPSKKPGAKPVVEDYQGPRTAKAIVETVAEKINNHVTRLTDKDLNAFLAAEKPKFVLFTDKGTTSALLRSIAIDYLDTISVGQIRNKEKAAVDKFGVEKFPTLMLFPAKGKNEKPITYEGELNKKSLLEFLSQVGPPNPDPAPTNAKRDKTAKTDKATKADKKRSTEPEQTSESSADTTSTKAAAHTPDIIPITAITTKDTLVEKCLRPKSYTCVLALVPADASEQGTKVIESLSQLNSKYIHGKRHLFPFFSVPSNMEGTSSLRHALKLGSGVELVVVNARRGWWKHYEGDFGVESVEGWIDAIRMGEGKKAELPKGVVVEEAEAPKGQSSTEAEKASEATQATDPETETKTSSPETEKVVHEEL</sequence>
<protein>
    <recommendedName>
        <fullName evidence="3">protein disulfide-isomerase</fullName>
        <ecNumber evidence="3">5.3.4.1</ecNumber>
    </recommendedName>
</protein>
<feature type="chain" id="PRO_5040483338" description="protein disulfide-isomerase" evidence="8">
    <location>
        <begin position="24"/>
        <end position="477"/>
    </location>
</feature>
<dbReference type="InterPro" id="IPR013766">
    <property type="entry name" value="Thioredoxin_domain"/>
</dbReference>
<dbReference type="GO" id="GO:0005788">
    <property type="term" value="C:endoplasmic reticulum lumen"/>
    <property type="evidence" value="ECO:0007669"/>
    <property type="project" value="UniProtKB-SubCell"/>
</dbReference>
<dbReference type="InterPro" id="IPR036249">
    <property type="entry name" value="Thioredoxin-like_sf"/>
</dbReference>
<evidence type="ECO:0000256" key="2">
    <source>
        <dbReference type="ARBA" id="ARBA00004319"/>
    </source>
</evidence>
<dbReference type="EMBL" id="JAIZPD010000013">
    <property type="protein sequence ID" value="KAH0959082.1"/>
    <property type="molecule type" value="Genomic_DNA"/>
</dbReference>
<dbReference type="CDD" id="cd03002">
    <property type="entry name" value="PDI_a_MPD1_like"/>
    <property type="match status" value="1"/>
</dbReference>
<dbReference type="PANTHER" id="PTHR45815">
    <property type="entry name" value="PROTEIN DISULFIDE-ISOMERASE A6"/>
    <property type="match status" value="1"/>
</dbReference>
<comment type="catalytic activity">
    <reaction evidence="1">
        <text>Catalyzes the rearrangement of -S-S- bonds in proteins.</text>
        <dbReference type="EC" id="5.3.4.1"/>
    </reaction>
</comment>
<comment type="caution">
    <text evidence="10">The sequence shown here is derived from an EMBL/GenBank/DDBJ whole genome shotgun (WGS) entry which is preliminary data.</text>
</comment>
<dbReference type="EC" id="5.3.4.1" evidence="3"/>
<dbReference type="InterPro" id="IPR017937">
    <property type="entry name" value="Thioredoxin_CS"/>
</dbReference>
<organism evidence="10 11">
    <name type="scientific">Hirsutella rhossiliensis</name>
    <dbReference type="NCBI Taxonomy" id="111463"/>
    <lineage>
        <taxon>Eukaryota</taxon>
        <taxon>Fungi</taxon>
        <taxon>Dikarya</taxon>
        <taxon>Ascomycota</taxon>
        <taxon>Pezizomycotina</taxon>
        <taxon>Sordariomycetes</taxon>
        <taxon>Hypocreomycetidae</taxon>
        <taxon>Hypocreales</taxon>
        <taxon>Ophiocordycipitaceae</taxon>
        <taxon>Hirsutella</taxon>
    </lineage>
</organism>
<evidence type="ECO:0000256" key="4">
    <source>
        <dbReference type="ARBA" id="ARBA00023157"/>
    </source>
</evidence>
<dbReference type="Pfam" id="PF24541">
    <property type="entry name" value="Thioredox_PDIA6_C"/>
    <property type="match status" value="1"/>
</dbReference>
<feature type="region of interest" description="Disordered" evidence="7">
    <location>
        <begin position="426"/>
        <end position="477"/>
    </location>
</feature>
<keyword evidence="6" id="KW-0676">Redox-active center</keyword>
<feature type="region of interest" description="Disordered" evidence="7">
    <location>
        <begin position="242"/>
        <end position="295"/>
    </location>
</feature>
<keyword evidence="4" id="KW-1015">Disulfide bond</keyword>
<dbReference type="RefSeq" id="XP_044716595.1">
    <property type="nucleotide sequence ID" value="XM_044868014.1"/>
</dbReference>
<evidence type="ECO:0000256" key="7">
    <source>
        <dbReference type="SAM" id="MobiDB-lite"/>
    </source>
</evidence>
<dbReference type="PRINTS" id="PR00421">
    <property type="entry name" value="THIOREDOXIN"/>
</dbReference>
<feature type="domain" description="Thioredoxin" evidence="9">
    <location>
        <begin position="14"/>
        <end position="144"/>
    </location>
</feature>
<evidence type="ECO:0000259" key="9">
    <source>
        <dbReference type="PROSITE" id="PS51352"/>
    </source>
</evidence>
<evidence type="ECO:0000256" key="8">
    <source>
        <dbReference type="SAM" id="SignalP"/>
    </source>
</evidence>
<keyword evidence="11" id="KW-1185">Reference proteome</keyword>
<feature type="signal peptide" evidence="8">
    <location>
        <begin position="1"/>
        <end position="23"/>
    </location>
</feature>
<feature type="compositionally biased region" description="Basic and acidic residues" evidence="7">
    <location>
        <begin position="257"/>
        <end position="278"/>
    </location>
</feature>
<comment type="subcellular location">
    <subcellularLocation>
        <location evidence="2">Endoplasmic reticulum lumen</location>
    </subcellularLocation>
</comment>
<dbReference type="AlphaFoldDB" id="A0A9P8MTT5"/>
<keyword evidence="8" id="KW-0732">Signal</keyword>
<dbReference type="Gene3D" id="3.40.30.10">
    <property type="entry name" value="Glutaredoxin"/>
    <property type="match status" value="2"/>
</dbReference>
<proteinExistence type="predicted"/>